<dbReference type="PROSITE" id="PS51257">
    <property type="entry name" value="PROKAR_LIPOPROTEIN"/>
    <property type="match status" value="1"/>
</dbReference>
<evidence type="ECO:0000313" key="1">
    <source>
        <dbReference type="EMBL" id="MDN5216407.1"/>
    </source>
</evidence>
<protein>
    <submittedName>
        <fullName evidence="1">Gliding motility lipoprotein GldH</fullName>
    </submittedName>
</protein>
<organism evidence="1 2">
    <name type="scientific">Agaribacillus aureus</name>
    <dbReference type="NCBI Taxonomy" id="3051825"/>
    <lineage>
        <taxon>Bacteria</taxon>
        <taxon>Pseudomonadati</taxon>
        <taxon>Bacteroidota</taxon>
        <taxon>Cytophagia</taxon>
        <taxon>Cytophagales</taxon>
        <taxon>Splendidivirgaceae</taxon>
        <taxon>Agaribacillus</taxon>
    </lineage>
</organism>
<dbReference type="InterPro" id="IPR020018">
    <property type="entry name" value="Motility-assoc_lipoprot_GldH"/>
</dbReference>
<sequence length="160" mass="18766">MKFRPIIFSLAISLFGLSACDNQRVFEQNIDIEKGKWAKDDIKHFEFEIVEPQQSYNIYYNIRNTVSFPFHNLFLTYTLEDDKGNELSSKLQNMNIFDEKTGEPLGNGLGDIFDIQVLSIENYSFDRPGKYVFKVQQFMRRDTLPDILSIGIRVERFSNE</sequence>
<accession>A0ABT8LHL1</accession>
<dbReference type="Pfam" id="PF14109">
    <property type="entry name" value="GldH_lipo"/>
    <property type="match status" value="1"/>
</dbReference>
<name>A0ABT8LHL1_9BACT</name>
<gene>
    <name evidence="1" type="ORF">QQ020_30345</name>
</gene>
<dbReference type="Proteomes" id="UP001172083">
    <property type="component" value="Unassembled WGS sequence"/>
</dbReference>
<dbReference type="RefSeq" id="WP_346761746.1">
    <property type="nucleotide sequence ID" value="NZ_JAUJEB010000009.1"/>
</dbReference>
<reference evidence="1" key="1">
    <citation type="submission" date="2023-06" db="EMBL/GenBank/DDBJ databases">
        <title>Genomic of Agaribacillus aureum.</title>
        <authorList>
            <person name="Wang G."/>
        </authorList>
    </citation>
    <scope>NUCLEOTIDE SEQUENCE</scope>
    <source>
        <strain evidence="1">BMA12</strain>
    </source>
</reference>
<keyword evidence="1" id="KW-0449">Lipoprotein</keyword>
<keyword evidence="2" id="KW-1185">Reference proteome</keyword>
<comment type="caution">
    <text evidence="1">The sequence shown here is derived from an EMBL/GenBank/DDBJ whole genome shotgun (WGS) entry which is preliminary data.</text>
</comment>
<evidence type="ECO:0000313" key="2">
    <source>
        <dbReference type="Proteomes" id="UP001172083"/>
    </source>
</evidence>
<dbReference type="NCBIfam" id="TIGR03511">
    <property type="entry name" value="GldH_lipo"/>
    <property type="match status" value="1"/>
</dbReference>
<dbReference type="EMBL" id="JAUJEB010000009">
    <property type="protein sequence ID" value="MDN5216407.1"/>
    <property type="molecule type" value="Genomic_DNA"/>
</dbReference>
<proteinExistence type="predicted"/>